<name>A0A3M7PM68_BRAPC</name>
<evidence type="ECO:0000313" key="1">
    <source>
        <dbReference type="EMBL" id="RNA00202.1"/>
    </source>
</evidence>
<keyword evidence="2" id="KW-1185">Reference proteome</keyword>
<comment type="caution">
    <text evidence="1">The sequence shown here is derived from an EMBL/GenBank/DDBJ whole genome shotgun (WGS) entry which is preliminary data.</text>
</comment>
<dbReference type="AlphaFoldDB" id="A0A3M7PM68"/>
<proteinExistence type="predicted"/>
<evidence type="ECO:0000313" key="2">
    <source>
        <dbReference type="Proteomes" id="UP000276133"/>
    </source>
</evidence>
<dbReference type="OrthoDB" id="115183at2759"/>
<reference evidence="1 2" key="1">
    <citation type="journal article" date="2018" name="Sci. Rep.">
        <title>Genomic signatures of local adaptation to the degree of environmental predictability in rotifers.</title>
        <authorList>
            <person name="Franch-Gras L."/>
            <person name="Hahn C."/>
            <person name="Garcia-Roger E.M."/>
            <person name="Carmona M.J."/>
            <person name="Serra M."/>
            <person name="Gomez A."/>
        </authorList>
    </citation>
    <scope>NUCLEOTIDE SEQUENCE [LARGE SCALE GENOMIC DNA]</scope>
    <source>
        <strain evidence="1">HYR1</strain>
    </source>
</reference>
<organism evidence="1 2">
    <name type="scientific">Brachionus plicatilis</name>
    <name type="common">Marine rotifer</name>
    <name type="synonym">Brachionus muelleri</name>
    <dbReference type="NCBI Taxonomy" id="10195"/>
    <lineage>
        <taxon>Eukaryota</taxon>
        <taxon>Metazoa</taxon>
        <taxon>Spiralia</taxon>
        <taxon>Gnathifera</taxon>
        <taxon>Rotifera</taxon>
        <taxon>Eurotatoria</taxon>
        <taxon>Monogononta</taxon>
        <taxon>Pseudotrocha</taxon>
        <taxon>Ploima</taxon>
        <taxon>Brachionidae</taxon>
        <taxon>Brachionus</taxon>
    </lineage>
</organism>
<dbReference type="EMBL" id="REGN01009864">
    <property type="protein sequence ID" value="RNA00202.1"/>
    <property type="molecule type" value="Genomic_DNA"/>
</dbReference>
<feature type="non-terminal residue" evidence="1">
    <location>
        <position position="140"/>
    </location>
</feature>
<accession>A0A3M7PM68</accession>
<gene>
    <name evidence="1" type="ORF">BpHYR1_022203</name>
</gene>
<protein>
    <submittedName>
        <fullName evidence="1">Uncharacterized protein</fullName>
    </submittedName>
</protein>
<dbReference type="Proteomes" id="UP000276133">
    <property type="component" value="Unassembled WGS sequence"/>
</dbReference>
<feature type="non-terminal residue" evidence="1">
    <location>
        <position position="1"/>
    </location>
</feature>
<sequence length="140" mass="16213">VPSNLSNREERKLKNIAKQYRFENNKLFILKRKKLLEIPRINDRDDIILKAHNFGHFRTEYKKNCDKCSTCQRNGKSVKYYHPALATDVSNAFKRVCVDLVLGLSESDEGYVGIMVIVEFLTKYPFAKPIRSKNASEIAT</sequence>